<dbReference type="PANTHER" id="PTHR12049:SF7">
    <property type="entry name" value="PROTEIN ARGININE METHYLTRANSFERASE NDUFAF7, MITOCHONDRIAL"/>
    <property type="match status" value="1"/>
</dbReference>
<proteinExistence type="predicted"/>
<protein>
    <recommendedName>
        <fullName evidence="7">SAM-dependent methyltransferase</fullName>
    </recommendedName>
</protein>
<keyword evidence="6" id="KW-1185">Reference proteome</keyword>
<dbReference type="AlphaFoldDB" id="A0A2U2AKJ9"/>
<keyword evidence="2" id="KW-0808">Transferase</keyword>
<dbReference type="EMBL" id="QEWV01000013">
    <property type="protein sequence ID" value="PWD89739.1"/>
    <property type="molecule type" value="Genomic_DNA"/>
</dbReference>
<dbReference type="Proteomes" id="UP000245059">
    <property type="component" value="Unassembled WGS sequence"/>
</dbReference>
<gene>
    <name evidence="3" type="ORF">DC077_09760</name>
    <name evidence="4" type="ORF">DC078_09505</name>
</gene>
<evidence type="ECO:0000313" key="6">
    <source>
        <dbReference type="Proteomes" id="UP000245217"/>
    </source>
</evidence>
<name>A0A2U2AKJ9_9GAMM</name>
<sequence length="418" mass="47587">MQHFSHQKIEEELPIPSEEALARSTELTLEIINEIRESGPMPFSRFFNLALYHPQLGYYTGPQAVFGEAGDFITAPLISDLFSRSLANQVREIASLMASMDETKSQDFDILEIGAGNGTMARDLLLALKATDELPSRYLILEVSPDLKARQRALIAESLPEYIDQVEWIDTPPQAAWNGVIIANEVLDALTVERFKIHEGKPHYIDVDIELDDENRSVRFVSRLRPADAALQRFYQSLLDKGYTLLEGTETEYCPALESWLPPLFEHLEKGVALFIDYGYDEREYYRPERTTGTLIAHYKHRAHEDFYLYPGLQDLTANVNFTQVATLLVEMGLTFLGYTAQAYFLMGNGLQEMVKAEQEALAEKGDKNDIGWYELSQKVQQLVHPEEMGERFKVLAVGKNFDEALQGFALYDYAHHL</sequence>
<accession>A0A2U2AKJ9</accession>
<keyword evidence="1" id="KW-0489">Methyltransferase</keyword>
<dbReference type="RefSeq" id="WP_109202298.1">
    <property type="nucleotide sequence ID" value="NZ_QEWS01000014.1"/>
</dbReference>
<dbReference type="EMBL" id="QEWW01000011">
    <property type="protein sequence ID" value="PWD83481.1"/>
    <property type="molecule type" value="Genomic_DNA"/>
</dbReference>
<dbReference type="InterPro" id="IPR003788">
    <property type="entry name" value="NDUFAF7"/>
</dbReference>
<evidence type="ECO:0000313" key="5">
    <source>
        <dbReference type="Proteomes" id="UP000245059"/>
    </source>
</evidence>
<evidence type="ECO:0000256" key="2">
    <source>
        <dbReference type="ARBA" id="ARBA00022679"/>
    </source>
</evidence>
<evidence type="ECO:0000256" key="1">
    <source>
        <dbReference type="ARBA" id="ARBA00022603"/>
    </source>
</evidence>
<evidence type="ECO:0008006" key="7">
    <source>
        <dbReference type="Google" id="ProtNLM"/>
    </source>
</evidence>
<dbReference type="Proteomes" id="UP000245217">
    <property type="component" value="Unassembled WGS sequence"/>
</dbReference>
<evidence type="ECO:0000313" key="3">
    <source>
        <dbReference type="EMBL" id="PWD83481.1"/>
    </source>
</evidence>
<reference evidence="5 6" key="2">
    <citation type="submission" date="2018-05" db="EMBL/GenBank/DDBJ databases">
        <title>Ignatzschineria dubaiensis sp. nov., isolated from necrotic foot tissues of dromedaries (Camelus dromedarius) and associated maggots in Dubai, United Arab Emirates.</title>
        <authorList>
            <person name="Tsang C.C."/>
            <person name="Tang J.Y.M."/>
            <person name="Fong J.Y.H."/>
            <person name="Kinne J."/>
            <person name="Lee H.H."/>
            <person name="Joseph M."/>
            <person name="Jose S."/>
            <person name="Schuster R.K."/>
            <person name="Tang Y."/>
            <person name="Sivakumar S."/>
            <person name="Chen J.H.K."/>
            <person name="Teng J.L.L."/>
            <person name="Lau S.K.P."/>
            <person name="Wernery U."/>
            <person name="Woo P.C.Y."/>
        </authorList>
    </citation>
    <scope>NUCLEOTIDE SEQUENCE [LARGE SCALE GENOMIC DNA]</scope>
    <source>
        <strain evidence="5">UAE-HKU57</strain>
        <strain evidence="6">UAE-HKU58</strain>
    </source>
</reference>
<comment type="caution">
    <text evidence="3">The sequence shown here is derived from an EMBL/GenBank/DDBJ whole genome shotgun (WGS) entry which is preliminary data.</text>
</comment>
<dbReference type="InterPro" id="IPR038375">
    <property type="entry name" value="NDUFAF7_sf"/>
</dbReference>
<evidence type="ECO:0000313" key="4">
    <source>
        <dbReference type="EMBL" id="PWD89739.1"/>
    </source>
</evidence>
<dbReference type="InterPro" id="IPR029063">
    <property type="entry name" value="SAM-dependent_MTases_sf"/>
</dbReference>
<dbReference type="Gene3D" id="3.40.50.12710">
    <property type="match status" value="1"/>
</dbReference>
<organism evidence="3 5">
    <name type="scientific">Ignatzschineria cameli</name>
    <dbReference type="NCBI Taxonomy" id="2182793"/>
    <lineage>
        <taxon>Bacteria</taxon>
        <taxon>Pseudomonadati</taxon>
        <taxon>Pseudomonadota</taxon>
        <taxon>Gammaproteobacteria</taxon>
        <taxon>Cardiobacteriales</taxon>
        <taxon>Ignatzschineriaceae</taxon>
        <taxon>Ignatzschineria</taxon>
    </lineage>
</organism>
<reference evidence="3" key="1">
    <citation type="journal article" date="2018" name="Genome Announc.">
        <title>Ignatzschineria cameli sp. nov., isolated from necrotic foot tissue of dromedaries (Camelus dromedarius) and associated maggots (Wohlfahrtia species) in Dubai.</title>
        <authorList>
            <person name="Tsang C.C."/>
            <person name="Tang J.Y."/>
            <person name="Fong J.Y."/>
            <person name="Kinne J."/>
            <person name="Lee H.H."/>
            <person name="Joseph M."/>
            <person name="Jose S."/>
            <person name="Schuster R.K."/>
            <person name="Tang Y."/>
            <person name="Sivakumar S."/>
            <person name="Chen J.H."/>
            <person name="Teng J.L."/>
            <person name="Lau S.K."/>
            <person name="Wernery U."/>
            <person name="Woo P.C."/>
        </authorList>
    </citation>
    <scope>NUCLEOTIDE SEQUENCE</scope>
    <source>
        <strain evidence="3">UAE-HKU57</strain>
        <strain evidence="4">UAE-HKU58</strain>
    </source>
</reference>
<dbReference type="GO" id="GO:0032259">
    <property type="term" value="P:methylation"/>
    <property type="evidence" value="ECO:0007669"/>
    <property type="project" value="UniProtKB-KW"/>
</dbReference>
<dbReference type="GO" id="GO:0035243">
    <property type="term" value="F:protein-arginine omega-N symmetric methyltransferase activity"/>
    <property type="evidence" value="ECO:0007669"/>
    <property type="project" value="TreeGrafter"/>
</dbReference>
<dbReference type="Pfam" id="PF02636">
    <property type="entry name" value="Methyltransf_28"/>
    <property type="match status" value="1"/>
</dbReference>
<dbReference type="SUPFAM" id="SSF53335">
    <property type="entry name" value="S-adenosyl-L-methionine-dependent methyltransferases"/>
    <property type="match status" value="1"/>
</dbReference>
<dbReference type="OrthoDB" id="9794208at2"/>
<dbReference type="PANTHER" id="PTHR12049">
    <property type="entry name" value="PROTEIN ARGININE METHYLTRANSFERASE NDUFAF7, MITOCHONDRIAL"/>
    <property type="match status" value="1"/>
</dbReference>